<name>A0A835BV73_9POAL</name>
<evidence type="ECO:0000313" key="2">
    <source>
        <dbReference type="EMBL" id="KAF8712609.1"/>
    </source>
</evidence>
<dbReference type="PANTHER" id="PTHR33085">
    <property type="entry name" value="OS12G0113100 PROTEIN-RELATED"/>
    <property type="match status" value="1"/>
</dbReference>
<organism evidence="2 3">
    <name type="scientific">Digitaria exilis</name>
    <dbReference type="NCBI Taxonomy" id="1010633"/>
    <lineage>
        <taxon>Eukaryota</taxon>
        <taxon>Viridiplantae</taxon>
        <taxon>Streptophyta</taxon>
        <taxon>Embryophyta</taxon>
        <taxon>Tracheophyta</taxon>
        <taxon>Spermatophyta</taxon>
        <taxon>Magnoliopsida</taxon>
        <taxon>Liliopsida</taxon>
        <taxon>Poales</taxon>
        <taxon>Poaceae</taxon>
        <taxon>PACMAD clade</taxon>
        <taxon>Panicoideae</taxon>
        <taxon>Panicodae</taxon>
        <taxon>Paniceae</taxon>
        <taxon>Anthephorinae</taxon>
        <taxon>Digitaria</taxon>
    </lineage>
</organism>
<dbReference type="PANTHER" id="PTHR33085:SF68">
    <property type="entry name" value="DUF1618 DOMAIN-CONTAINING PROTEIN"/>
    <property type="match status" value="1"/>
</dbReference>
<sequence>MSLKRLAHDTPSQRAGGGDKRRRRRRKHLYLVLDDWHEGYSVHKIDAADGFFSDSDDEQSDERFPDPPALRLESPVAHEGRRTDMTFAALGTKMFIFMNQRCGLVYDTETAALTVGAHAPALMTCGFGISVAVGDELYALTYRFFDKQHRHSFQSMSWGTTAPDERHKPTEGWLWKTLPPPPFHGHAHFDGELDAWIGLRRDGYIGACQVISPDFRSTAPGFHPDCKMTEDKMFRGMFSDRHMSASLTHMGAGEFCLVEGVVAKKAEEHPTYGDYDSCVIHITVFGLRYNHRGELQIKDNQSSRSFISSRHRFHFHPKAFWM</sequence>
<dbReference type="EMBL" id="JACEFO010001742">
    <property type="protein sequence ID" value="KAF8712609.1"/>
    <property type="molecule type" value="Genomic_DNA"/>
</dbReference>
<proteinExistence type="predicted"/>
<dbReference type="InterPro" id="IPR012871">
    <property type="entry name" value="DUF1668_ORYSA"/>
</dbReference>
<keyword evidence="3" id="KW-1185">Reference proteome</keyword>
<evidence type="ECO:0000256" key="1">
    <source>
        <dbReference type="SAM" id="MobiDB-lite"/>
    </source>
</evidence>
<gene>
    <name evidence="2" type="ORF">HU200_028365</name>
</gene>
<comment type="caution">
    <text evidence="2">The sequence shown here is derived from an EMBL/GenBank/DDBJ whole genome shotgun (WGS) entry which is preliminary data.</text>
</comment>
<dbReference type="Proteomes" id="UP000636709">
    <property type="component" value="Unassembled WGS sequence"/>
</dbReference>
<dbReference type="Pfam" id="PF07893">
    <property type="entry name" value="DUF1668"/>
    <property type="match status" value="1"/>
</dbReference>
<feature type="region of interest" description="Disordered" evidence="1">
    <location>
        <begin position="1"/>
        <end position="24"/>
    </location>
</feature>
<reference evidence="2" key="1">
    <citation type="submission" date="2020-07" db="EMBL/GenBank/DDBJ databases">
        <title>Genome sequence and genetic diversity analysis of an under-domesticated orphan crop, white fonio (Digitaria exilis).</title>
        <authorList>
            <person name="Bennetzen J.L."/>
            <person name="Chen S."/>
            <person name="Ma X."/>
            <person name="Wang X."/>
            <person name="Yssel A.E.J."/>
            <person name="Chaluvadi S.R."/>
            <person name="Johnson M."/>
            <person name="Gangashetty P."/>
            <person name="Hamidou F."/>
            <person name="Sanogo M.D."/>
            <person name="Zwaenepoel A."/>
            <person name="Wallace J."/>
            <person name="Van De Peer Y."/>
            <person name="Van Deynze A."/>
        </authorList>
    </citation>
    <scope>NUCLEOTIDE SEQUENCE</scope>
    <source>
        <tissue evidence="2">Leaves</tissue>
    </source>
</reference>
<evidence type="ECO:0000313" key="3">
    <source>
        <dbReference type="Proteomes" id="UP000636709"/>
    </source>
</evidence>
<protein>
    <submittedName>
        <fullName evidence="2">Uncharacterized protein</fullName>
    </submittedName>
</protein>
<dbReference type="OrthoDB" id="586059at2759"/>
<dbReference type="AlphaFoldDB" id="A0A835BV73"/>
<accession>A0A835BV73</accession>